<dbReference type="PANTHER" id="PTHR34353:SF2">
    <property type="entry name" value="CRISPR-ASSOCIATED ENDONUCLEASE CAS1 1"/>
    <property type="match status" value="1"/>
</dbReference>
<evidence type="ECO:0000256" key="8">
    <source>
        <dbReference type="ARBA" id="ARBA00023211"/>
    </source>
</evidence>
<keyword evidence="6 10" id="KW-0051">Antiviral defense</keyword>
<dbReference type="GO" id="GO:0003677">
    <property type="term" value="F:DNA binding"/>
    <property type="evidence" value="ECO:0007669"/>
    <property type="project" value="UniProtKB-KW"/>
</dbReference>
<organism evidence="11 12">
    <name type="scientific">Carboxylicivirga sediminis</name>
    <dbReference type="NCBI Taxonomy" id="2006564"/>
    <lineage>
        <taxon>Bacteria</taxon>
        <taxon>Pseudomonadati</taxon>
        <taxon>Bacteroidota</taxon>
        <taxon>Bacteroidia</taxon>
        <taxon>Marinilabiliales</taxon>
        <taxon>Marinilabiliaceae</taxon>
        <taxon>Carboxylicivirga</taxon>
    </lineage>
</organism>
<evidence type="ECO:0000256" key="4">
    <source>
        <dbReference type="ARBA" id="ARBA00022801"/>
    </source>
</evidence>
<dbReference type="GO" id="GO:0004520">
    <property type="term" value="F:DNA endonuclease activity"/>
    <property type="evidence" value="ECO:0007669"/>
    <property type="project" value="InterPro"/>
</dbReference>
<dbReference type="Gene3D" id="1.20.120.920">
    <property type="entry name" value="CRISPR-associated endonuclease Cas1, C-terminal domain"/>
    <property type="match status" value="1"/>
</dbReference>
<dbReference type="EC" id="3.1.-.-" evidence="10"/>
<keyword evidence="2 10" id="KW-0479">Metal-binding</keyword>
<evidence type="ECO:0000256" key="1">
    <source>
        <dbReference type="ARBA" id="ARBA00022722"/>
    </source>
</evidence>
<keyword evidence="1 10" id="KW-0540">Nuclease</keyword>
<keyword evidence="7 10" id="KW-0238">DNA-binding</keyword>
<keyword evidence="8 10" id="KW-0464">Manganese</keyword>
<sequence length="295" mass="32852">MLKRTLFFTNPAHLSVCQNQLVVAQKNSDAPRTVPIEDIGMAILQHPQISITMPALQQLNMYNVAVIICDDKHLPASMLLNLDGHHLQNELFRQQINSSLPLKKQLWQQTVTAKISNQAALLHSKGIDSGPLAALAASVKTDDHTNREGTAARLYWQRLFGSNFTRDRYGDAPNNFLNYGYIVLRSAVARALVGSGLLPTLGIHHSNRYNAYCLADDIMEPYRPYVDEAVYELWQSGCNDLILEKATKAHLLQVLSCDVSIGKVKRPLMVALSMTTASLARCFSGDDKKITYPTF</sequence>
<dbReference type="InterPro" id="IPR002729">
    <property type="entry name" value="CRISPR-assoc_Cas1"/>
</dbReference>
<keyword evidence="3 10" id="KW-0255">Endonuclease</keyword>
<protein>
    <recommendedName>
        <fullName evidence="10">CRISPR-associated endonuclease Cas1</fullName>
        <ecNumber evidence="10">3.1.-.-</ecNumber>
    </recommendedName>
</protein>
<evidence type="ECO:0000256" key="2">
    <source>
        <dbReference type="ARBA" id="ARBA00022723"/>
    </source>
</evidence>
<dbReference type="GO" id="GO:0016787">
    <property type="term" value="F:hydrolase activity"/>
    <property type="evidence" value="ECO:0007669"/>
    <property type="project" value="UniProtKB-KW"/>
</dbReference>
<dbReference type="NCBIfam" id="TIGR03639">
    <property type="entry name" value="cas1_NMENI"/>
    <property type="match status" value="1"/>
</dbReference>
<comment type="similarity">
    <text evidence="10">Belongs to the CRISPR-associated endonuclease Cas1 family.</text>
</comment>
<dbReference type="RefSeq" id="WP_212189372.1">
    <property type="nucleotide sequence ID" value="NZ_JAGTAR010000009.1"/>
</dbReference>
<comment type="caution">
    <text evidence="11">The sequence shown here is derived from an EMBL/GenBank/DDBJ whole genome shotgun (WGS) entry which is preliminary data.</text>
</comment>
<comment type="cofactor">
    <cofactor evidence="10">
        <name>Mg(2+)</name>
        <dbReference type="ChEBI" id="CHEBI:18420"/>
    </cofactor>
    <cofactor evidence="10">
        <name>Mn(2+)</name>
        <dbReference type="ChEBI" id="CHEBI:29035"/>
    </cofactor>
</comment>
<reference evidence="11" key="2">
    <citation type="submission" date="2021-04" db="EMBL/GenBank/DDBJ databases">
        <authorList>
            <person name="Zhang T."/>
            <person name="Zhang Y."/>
            <person name="Lu D."/>
            <person name="Zuo D."/>
            <person name="Du Z."/>
        </authorList>
    </citation>
    <scope>NUCLEOTIDE SEQUENCE</scope>
    <source>
        <strain evidence="11">JR1</strain>
    </source>
</reference>
<feature type="binding site" evidence="10">
    <location>
        <position position="148"/>
    </location>
    <ligand>
        <name>Mn(2+)</name>
        <dbReference type="ChEBI" id="CHEBI:29035"/>
    </ligand>
</feature>
<dbReference type="HAMAP" id="MF_01470">
    <property type="entry name" value="Cas1"/>
    <property type="match status" value="1"/>
</dbReference>
<evidence type="ECO:0000256" key="3">
    <source>
        <dbReference type="ARBA" id="ARBA00022759"/>
    </source>
</evidence>
<evidence type="ECO:0000256" key="5">
    <source>
        <dbReference type="ARBA" id="ARBA00022842"/>
    </source>
</evidence>
<evidence type="ECO:0000256" key="7">
    <source>
        <dbReference type="ARBA" id="ARBA00023125"/>
    </source>
</evidence>
<name>A0A941IY58_9BACT</name>
<keyword evidence="12" id="KW-1185">Reference proteome</keyword>
<dbReference type="PANTHER" id="PTHR34353">
    <property type="entry name" value="CRISPR-ASSOCIATED ENDONUCLEASE CAS1 1"/>
    <property type="match status" value="1"/>
</dbReference>
<dbReference type="InterPro" id="IPR050646">
    <property type="entry name" value="Cas1"/>
</dbReference>
<comment type="function">
    <text evidence="10">CRISPR (clustered regularly interspaced short palindromic repeat), is an adaptive immune system that provides protection against mobile genetic elements (viruses, transposable elements and conjugative plasmids). CRISPR clusters contain spacers, sequences complementary to antecedent mobile elements, and target invading nucleic acids. CRISPR clusters are transcribed and processed into CRISPR RNA (crRNA). Acts as a dsDNA endonuclease. Involved in the integration of spacer DNA into the CRISPR cassette.</text>
</comment>
<feature type="binding site" evidence="10">
    <location>
        <position position="205"/>
    </location>
    <ligand>
        <name>Mn(2+)</name>
        <dbReference type="ChEBI" id="CHEBI:29035"/>
    </ligand>
</feature>
<accession>A0A941IY58</accession>
<reference evidence="11" key="1">
    <citation type="journal article" date="2018" name="Int. J. Syst. Evol. Microbiol.">
        <title>Carboxylicivirga sediminis sp. nov., isolated from coastal sediment.</title>
        <authorList>
            <person name="Wang F.Q."/>
            <person name="Ren L.H."/>
            <person name="Zou R.J."/>
            <person name="Sun Y.Z."/>
            <person name="Liu X.J."/>
            <person name="Jiang F."/>
            <person name="Liu L.J."/>
        </authorList>
    </citation>
    <scope>NUCLEOTIDE SEQUENCE</scope>
    <source>
        <strain evidence="11">JR1</strain>
    </source>
</reference>
<evidence type="ECO:0000256" key="10">
    <source>
        <dbReference type="HAMAP-Rule" id="MF_01470"/>
    </source>
</evidence>
<keyword evidence="5 10" id="KW-0460">Magnesium</keyword>
<dbReference type="GO" id="GO:0043571">
    <property type="term" value="P:maintenance of CRISPR repeat elements"/>
    <property type="evidence" value="ECO:0007669"/>
    <property type="project" value="UniProtKB-UniRule"/>
</dbReference>
<keyword evidence="4 10" id="KW-0378">Hydrolase</keyword>
<dbReference type="GO" id="GO:0046872">
    <property type="term" value="F:metal ion binding"/>
    <property type="evidence" value="ECO:0007669"/>
    <property type="project" value="UniProtKB-UniRule"/>
</dbReference>
<dbReference type="GO" id="GO:0051607">
    <property type="term" value="P:defense response to virus"/>
    <property type="evidence" value="ECO:0007669"/>
    <property type="project" value="UniProtKB-UniRule"/>
</dbReference>
<dbReference type="InterPro" id="IPR019855">
    <property type="entry name" value="CRISPR-assoc_Cas1_NMENI"/>
</dbReference>
<dbReference type="InterPro" id="IPR042206">
    <property type="entry name" value="CRISPR-assoc_Cas1_C"/>
</dbReference>
<gene>
    <name evidence="10 11" type="primary">cas1</name>
    <name evidence="11" type="ORF">KDU71_07845</name>
</gene>
<evidence type="ECO:0000313" key="11">
    <source>
        <dbReference type="EMBL" id="MBR8535467.1"/>
    </source>
</evidence>
<dbReference type="AlphaFoldDB" id="A0A941IY58"/>
<comment type="subunit">
    <text evidence="9 10">Homodimer, forms a heterotetramer with a Cas2 homodimer.</text>
</comment>
<evidence type="ECO:0000256" key="6">
    <source>
        <dbReference type="ARBA" id="ARBA00023118"/>
    </source>
</evidence>
<dbReference type="Pfam" id="PF01867">
    <property type="entry name" value="Cas_Cas1"/>
    <property type="match status" value="1"/>
</dbReference>
<dbReference type="Proteomes" id="UP000679220">
    <property type="component" value="Unassembled WGS sequence"/>
</dbReference>
<dbReference type="EMBL" id="JAGTAR010000009">
    <property type="protein sequence ID" value="MBR8535467.1"/>
    <property type="molecule type" value="Genomic_DNA"/>
</dbReference>
<evidence type="ECO:0000313" key="12">
    <source>
        <dbReference type="Proteomes" id="UP000679220"/>
    </source>
</evidence>
<feature type="binding site" evidence="10">
    <location>
        <position position="220"/>
    </location>
    <ligand>
        <name>Mn(2+)</name>
        <dbReference type="ChEBI" id="CHEBI:29035"/>
    </ligand>
</feature>
<dbReference type="NCBIfam" id="TIGR00287">
    <property type="entry name" value="cas1"/>
    <property type="match status" value="1"/>
</dbReference>
<proteinExistence type="inferred from homology"/>
<evidence type="ECO:0000256" key="9">
    <source>
        <dbReference type="ARBA" id="ARBA00038592"/>
    </source>
</evidence>